<dbReference type="PANTHER" id="PTHR40128">
    <property type="entry name" value="EXPRESSED PROTEIN"/>
    <property type="match status" value="1"/>
</dbReference>
<dbReference type="Proteomes" id="UP001310594">
    <property type="component" value="Unassembled WGS sequence"/>
</dbReference>
<dbReference type="Gene3D" id="2.60.120.620">
    <property type="entry name" value="q2cbj1_9rhob like domain"/>
    <property type="match status" value="1"/>
</dbReference>
<protein>
    <recommendedName>
        <fullName evidence="3">Phytanoyl-CoA dioxygenase</fullName>
    </recommendedName>
</protein>
<evidence type="ECO:0000313" key="2">
    <source>
        <dbReference type="Proteomes" id="UP001310594"/>
    </source>
</evidence>
<reference evidence="1" key="1">
    <citation type="submission" date="2023-08" db="EMBL/GenBank/DDBJ databases">
        <title>Black Yeasts Isolated from many extreme environments.</title>
        <authorList>
            <person name="Coleine C."/>
            <person name="Stajich J.E."/>
            <person name="Selbmann L."/>
        </authorList>
    </citation>
    <scope>NUCLEOTIDE SEQUENCE</scope>
    <source>
        <strain evidence="1">CCFEE 5810</strain>
    </source>
</reference>
<dbReference type="InterPro" id="IPR008775">
    <property type="entry name" value="Phytyl_CoA_dOase-like"/>
</dbReference>
<evidence type="ECO:0008006" key="3">
    <source>
        <dbReference type="Google" id="ProtNLM"/>
    </source>
</evidence>
<dbReference type="Pfam" id="PF05721">
    <property type="entry name" value="PhyH"/>
    <property type="match status" value="1"/>
</dbReference>
<dbReference type="EMBL" id="JAVRQU010000011">
    <property type="protein sequence ID" value="KAK5697527.1"/>
    <property type="molecule type" value="Genomic_DNA"/>
</dbReference>
<dbReference type="PANTHER" id="PTHR40128:SF1">
    <property type="entry name" value="PHYTANOYL-COA HYDROXYLASE"/>
    <property type="match status" value="1"/>
</dbReference>
<organism evidence="1 2">
    <name type="scientific">Elasticomyces elasticus</name>
    <dbReference type="NCBI Taxonomy" id="574655"/>
    <lineage>
        <taxon>Eukaryota</taxon>
        <taxon>Fungi</taxon>
        <taxon>Dikarya</taxon>
        <taxon>Ascomycota</taxon>
        <taxon>Pezizomycotina</taxon>
        <taxon>Dothideomycetes</taxon>
        <taxon>Dothideomycetidae</taxon>
        <taxon>Mycosphaerellales</taxon>
        <taxon>Teratosphaeriaceae</taxon>
        <taxon>Elasticomyces</taxon>
    </lineage>
</organism>
<comment type="caution">
    <text evidence="1">The sequence shown here is derived from an EMBL/GenBank/DDBJ whole genome shotgun (WGS) entry which is preliminary data.</text>
</comment>
<evidence type="ECO:0000313" key="1">
    <source>
        <dbReference type="EMBL" id="KAK5697527.1"/>
    </source>
</evidence>
<name>A0AAN7W3J6_9PEZI</name>
<sequence length="334" mass="37145">MAPVLIETPYVGSTGGDLPSMVRANQGTVLQEKLGWLKATPSSASTVEIRQRLEEDGCVWIKGLLPQEDVLDMRRHFFSQFDGTGLLKPGTSHVDGIYNSNEDVSLHRGVGGGNPAGEAELRRLTEAHTTKNHPQLRGMVRSVMGWDEEVMLQRTLLRHSVPGGDSTGIHYDRLFLRGGNAYFLTAWIPVGDVSSIGGSLYYLADSVALGEAMENDYSERARSFTEEEKISAFNQSMGSTGYLADHPDQFAEEHERVATKAGWSSDRYKWLIGDFEAGDVVFHHPSIIHGSCGNDDPHGRIRLSTDLRFYNKADFDQGAADNRWTKYWHVDDKL</sequence>
<dbReference type="SUPFAM" id="SSF51197">
    <property type="entry name" value="Clavaminate synthase-like"/>
    <property type="match status" value="1"/>
</dbReference>
<proteinExistence type="predicted"/>
<dbReference type="AlphaFoldDB" id="A0AAN7W3J6"/>
<accession>A0AAN7W3J6</accession>
<gene>
    <name evidence="1" type="ORF">LTR97_007665</name>
</gene>